<dbReference type="InterPro" id="IPR036928">
    <property type="entry name" value="AS_sf"/>
</dbReference>
<dbReference type="CDD" id="cd14256">
    <property type="entry name" value="Dockerin_I"/>
    <property type="match status" value="1"/>
</dbReference>
<protein>
    <submittedName>
        <fullName evidence="3">Amidase family protein</fullName>
    </submittedName>
</protein>
<dbReference type="InterPro" id="IPR018247">
    <property type="entry name" value="EF_Hand_1_Ca_BS"/>
</dbReference>
<dbReference type="SUPFAM" id="SSF75304">
    <property type="entry name" value="Amidase signature (AS) enzymes"/>
    <property type="match status" value="1"/>
</dbReference>
<feature type="domain" description="Dockerin" evidence="2">
    <location>
        <begin position="44"/>
        <end position="111"/>
    </location>
</feature>
<sequence length="624" mass="65002">MRRTPTRAGAALSLACMAGAVLIAAGPPASSAEGTTDAGSYLAPFNTTGDLTGDDAITQADVDLLAGHVGATSTDAAWKTVAAADLDDDGTITVTDVAALSQKMIYDDGPFELVEASVLDMQAAMNAGVTSSVALTQQYLDRIKAYDTATIDTAERGRPLNSIISTNPEALKLAAAADEERKDKGMTSVLLGIPVLLKDNYDTKDMPTTAGCACWEENQTDDDAEMVEGLRSQGAVVMAKASLDEFAYGFSSQFSAFQGMTEDRQNATSIASPYNTSKTAGGSSGGTGASISANLAALGFGTDTGGSIRVPSSYNQLVGVRPTVGLASRDGIVPLALSQDTGGPMTRSVADAAIALDAVVGVDANDVATERQRGKVPNSYTKYLDPQALAGKKIGYFAQMIPSPTATNAAQAAAGRRFEQAKADLEAQGATVVPVEMTPDEATAFTRVLNEGSGSTNEFKHDLDEYMATHLSPAVEANTLQGIIDSGKFTPAYRSTYVSRDKITEETYQAWAGPDGTHTRQLALGHEQVTGLLDAQEIDAVVYPSGTPFGTFSTNMRLSPNTGMPAVTVPMGADATDPSAGMNLEFLGRQFDEGPLLGLAYAYEQATGHRTTPTLFGPLPQEAP</sequence>
<reference evidence="3 4" key="1">
    <citation type="submission" date="2022-07" db="EMBL/GenBank/DDBJ databases">
        <title>Novel species in genus Aeromicrobium.</title>
        <authorList>
            <person name="Ye L."/>
        </authorList>
    </citation>
    <scope>NUCLEOTIDE SEQUENCE [LARGE SCALE GENOMIC DNA]</scope>
    <source>
        <strain evidence="4">zg-Y50</strain>
    </source>
</reference>
<dbReference type="Gene3D" id="1.10.1330.10">
    <property type="entry name" value="Dockerin domain"/>
    <property type="match status" value="1"/>
</dbReference>
<dbReference type="Proteomes" id="UP001315860">
    <property type="component" value="Chromosome"/>
</dbReference>
<dbReference type="SUPFAM" id="SSF63446">
    <property type="entry name" value="Type I dockerin domain"/>
    <property type="match status" value="1"/>
</dbReference>
<dbReference type="PROSITE" id="PS51766">
    <property type="entry name" value="DOCKERIN"/>
    <property type="match status" value="1"/>
</dbReference>
<dbReference type="Gene3D" id="3.90.1300.10">
    <property type="entry name" value="Amidase signature (AS) domain"/>
    <property type="match status" value="1"/>
</dbReference>
<evidence type="ECO:0000313" key="4">
    <source>
        <dbReference type="Proteomes" id="UP001315860"/>
    </source>
</evidence>
<dbReference type="PROSITE" id="PS00018">
    <property type="entry name" value="EF_HAND_1"/>
    <property type="match status" value="1"/>
</dbReference>
<dbReference type="InterPro" id="IPR016134">
    <property type="entry name" value="Dockerin_dom"/>
</dbReference>
<proteinExistence type="predicted"/>
<dbReference type="PANTHER" id="PTHR42678">
    <property type="entry name" value="AMIDASE"/>
    <property type="match status" value="1"/>
</dbReference>
<dbReference type="InterPro" id="IPR023631">
    <property type="entry name" value="Amidase_dom"/>
</dbReference>
<dbReference type="InterPro" id="IPR020556">
    <property type="entry name" value="Amidase_CS"/>
</dbReference>
<gene>
    <name evidence="3" type="ORF">NP095_14885</name>
</gene>
<keyword evidence="4" id="KW-1185">Reference proteome</keyword>
<dbReference type="EMBL" id="CP101990">
    <property type="protein sequence ID" value="UUI68475.1"/>
    <property type="molecule type" value="Genomic_DNA"/>
</dbReference>
<feature type="signal peptide" evidence="1">
    <location>
        <begin position="1"/>
        <end position="31"/>
    </location>
</feature>
<keyword evidence="1" id="KW-0732">Signal</keyword>
<evidence type="ECO:0000259" key="2">
    <source>
        <dbReference type="PROSITE" id="PS51766"/>
    </source>
</evidence>
<evidence type="ECO:0000313" key="3">
    <source>
        <dbReference type="EMBL" id="UUI68475.1"/>
    </source>
</evidence>
<dbReference type="PROSITE" id="PS00571">
    <property type="entry name" value="AMIDASES"/>
    <property type="match status" value="1"/>
</dbReference>
<name>A0ABY5KF21_9ACTN</name>
<dbReference type="InterPro" id="IPR036439">
    <property type="entry name" value="Dockerin_dom_sf"/>
</dbReference>
<evidence type="ECO:0000256" key="1">
    <source>
        <dbReference type="SAM" id="SignalP"/>
    </source>
</evidence>
<dbReference type="RefSeq" id="WP_232418364.1">
    <property type="nucleotide sequence ID" value="NZ_CP101990.1"/>
</dbReference>
<organism evidence="3 4">
    <name type="scientific">Aeromicrobium duanguangcaii</name>
    <dbReference type="NCBI Taxonomy" id="2968086"/>
    <lineage>
        <taxon>Bacteria</taxon>
        <taxon>Bacillati</taxon>
        <taxon>Actinomycetota</taxon>
        <taxon>Actinomycetes</taxon>
        <taxon>Propionibacteriales</taxon>
        <taxon>Nocardioidaceae</taxon>
        <taxon>Aeromicrobium</taxon>
    </lineage>
</organism>
<accession>A0ABY5KF21</accession>
<feature type="chain" id="PRO_5045228706" evidence="1">
    <location>
        <begin position="32"/>
        <end position="624"/>
    </location>
</feature>
<dbReference type="Pfam" id="PF01425">
    <property type="entry name" value="Amidase"/>
    <property type="match status" value="1"/>
</dbReference>
<dbReference type="PANTHER" id="PTHR42678:SF34">
    <property type="entry name" value="OS04G0183300 PROTEIN"/>
    <property type="match status" value="1"/>
</dbReference>